<dbReference type="Gene3D" id="3.40.50.300">
    <property type="entry name" value="P-loop containing nucleotide triphosphate hydrolases"/>
    <property type="match status" value="1"/>
</dbReference>
<keyword evidence="2" id="KW-1185">Reference proteome</keyword>
<proteinExistence type="predicted"/>
<name>A0ABW9JP49_9SPHI</name>
<dbReference type="RefSeq" id="WP_138729133.1">
    <property type="nucleotide sequence ID" value="NZ_SRMP02000050.1"/>
</dbReference>
<accession>A0ABW9JP49</accession>
<dbReference type="InterPro" id="IPR000212">
    <property type="entry name" value="DNA_helicase_UvrD/REP"/>
</dbReference>
<reference evidence="1 2" key="1">
    <citation type="submission" date="2024-12" db="EMBL/GenBank/DDBJ databases">
        <authorList>
            <person name="Hu S."/>
        </authorList>
    </citation>
    <scope>NUCLEOTIDE SEQUENCE [LARGE SCALE GENOMIC DNA]</scope>
    <source>
        <strain evidence="1 2">P-25</strain>
    </source>
</reference>
<protein>
    <submittedName>
        <fullName evidence="1">AAA family ATPase</fullName>
    </submittedName>
</protein>
<organism evidence="1 2">
    <name type="scientific">Pedobacter helvus</name>
    <dbReference type="NCBI Taxonomy" id="2563444"/>
    <lineage>
        <taxon>Bacteria</taxon>
        <taxon>Pseudomonadati</taxon>
        <taxon>Bacteroidota</taxon>
        <taxon>Sphingobacteriia</taxon>
        <taxon>Sphingobacteriales</taxon>
        <taxon>Sphingobacteriaceae</taxon>
        <taxon>Pedobacter</taxon>
    </lineage>
</organism>
<gene>
    <name evidence="1" type="ORF">E5L68_018915</name>
</gene>
<dbReference type="EMBL" id="SRMP02000050">
    <property type="protein sequence ID" value="MFN0293459.1"/>
    <property type="molecule type" value="Genomic_DNA"/>
</dbReference>
<evidence type="ECO:0000313" key="2">
    <source>
        <dbReference type="Proteomes" id="UP001517367"/>
    </source>
</evidence>
<evidence type="ECO:0000313" key="1">
    <source>
        <dbReference type="EMBL" id="MFN0293459.1"/>
    </source>
</evidence>
<dbReference type="PANTHER" id="PTHR11070:SF3">
    <property type="entry name" value="DNA 3'-5' HELICASE"/>
    <property type="match status" value="1"/>
</dbReference>
<dbReference type="Proteomes" id="UP001517367">
    <property type="component" value="Unassembled WGS sequence"/>
</dbReference>
<dbReference type="Pfam" id="PF13245">
    <property type="entry name" value="AAA_19"/>
    <property type="match status" value="1"/>
</dbReference>
<sequence>MDKRVIFAVAGSGKTTLIVDRLSLEKRALLLTFTNNTHGHLRSRIQRKFGYMPKNIKVMTYFDFLYSHCYRPFLSSELGGKGLTFTPNVRRFATGDDRYIDKYKRLYSNRLARLLVEKKVLEEINNRLEKYYDELYIDEVQDFAGHDFNLLKHLSSAKLSLLFVGDFYQHTFDTSRDGSVNSTLHDDYEKYKANFIKMGLEVDCTTLVKSYRCNPSVCGFIFEKIGILIESHGDQSFFVGVVDDPGKVDELFANPKVVKLFFQEQWKYDCFSRNWGECKGEDHYQDVCVVINDKTWKSFKKSDLKSLSPQTKNKLYVACSRARGNLYFVKGGLYKKFKLITR</sequence>
<dbReference type="InterPro" id="IPR027417">
    <property type="entry name" value="P-loop_NTPase"/>
</dbReference>
<dbReference type="SUPFAM" id="SSF52540">
    <property type="entry name" value="P-loop containing nucleoside triphosphate hydrolases"/>
    <property type="match status" value="1"/>
</dbReference>
<comment type="caution">
    <text evidence="1">The sequence shown here is derived from an EMBL/GenBank/DDBJ whole genome shotgun (WGS) entry which is preliminary data.</text>
</comment>
<dbReference type="PANTHER" id="PTHR11070">
    <property type="entry name" value="UVRD / RECB / PCRA DNA HELICASE FAMILY MEMBER"/>
    <property type="match status" value="1"/>
</dbReference>